<keyword evidence="3" id="KW-0732">Signal</keyword>
<proteinExistence type="predicted"/>
<dbReference type="InterPro" id="IPR027806">
    <property type="entry name" value="HARBI1_dom"/>
</dbReference>
<dbReference type="GeneID" id="20818184"/>
<dbReference type="EMBL" id="KI913195">
    <property type="protein sequence ID" value="ETV67589.1"/>
    <property type="molecule type" value="Genomic_DNA"/>
</dbReference>
<evidence type="ECO:0000256" key="3">
    <source>
        <dbReference type="SAM" id="SignalP"/>
    </source>
</evidence>
<dbReference type="RefSeq" id="XP_009842846.1">
    <property type="nucleotide sequence ID" value="XM_009844544.1"/>
</dbReference>
<evidence type="ECO:0000259" key="4">
    <source>
        <dbReference type="Pfam" id="PF13359"/>
    </source>
</evidence>
<sequence length="189" mass="21876">MTAKHIVIIAVVLAAVQIAVVTHAPKPPSTRFALRTDTWKRVQSSAEYYGWYVRNLRCSKATFDSIVERIIPMGTFFLADAGYKLFQHMMTPFEIRHGMPQDEAHYNYIHSRTRTLVERAFGLWKNKFRMFKSPLDHHTPQEMARLIETNMILHNWIIDLEPTFCDEDNPSKNFSTKLSGCTLVVTSLD</sequence>
<dbReference type="VEuPathDB" id="FungiDB:H257_16188"/>
<feature type="signal peptide" evidence="3">
    <location>
        <begin position="1"/>
        <end position="24"/>
    </location>
</feature>
<dbReference type="Pfam" id="PF13359">
    <property type="entry name" value="DDE_Tnp_4"/>
    <property type="match status" value="1"/>
</dbReference>
<gene>
    <name evidence="5" type="ORF">H257_16188</name>
</gene>
<reference evidence="5" key="1">
    <citation type="submission" date="2013-12" db="EMBL/GenBank/DDBJ databases">
        <title>The Genome Sequence of Aphanomyces astaci APO3.</title>
        <authorList>
            <consortium name="The Broad Institute Genomics Platform"/>
            <person name="Russ C."/>
            <person name="Tyler B."/>
            <person name="van West P."/>
            <person name="Dieguez-Uribeondo J."/>
            <person name="Young S.K."/>
            <person name="Zeng Q."/>
            <person name="Gargeya S."/>
            <person name="Fitzgerald M."/>
            <person name="Abouelleil A."/>
            <person name="Alvarado L."/>
            <person name="Chapman S.B."/>
            <person name="Gainer-Dewar J."/>
            <person name="Goldberg J."/>
            <person name="Griggs A."/>
            <person name="Gujja S."/>
            <person name="Hansen M."/>
            <person name="Howarth C."/>
            <person name="Imamovic A."/>
            <person name="Ireland A."/>
            <person name="Larimer J."/>
            <person name="McCowan C."/>
            <person name="Murphy C."/>
            <person name="Pearson M."/>
            <person name="Poon T.W."/>
            <person name="Priest M."/>
            <person name="Roberts A."/>
            <person name="Saif S."/>
            <person name="Shea T."/>
            <person name="Sykes S."/>
            <person name="Wortman J."/>
            <person name="Nusbaum C."/>
            <person name="Birren B."/>
        </authorList>
    </citation>
    <scope>NUCLEOTIDE SEQUENCE [LARGE SCALE GENOMIC DNA]</scope>
    <source>
        <strain evidence="5">APO3</strain>
    </source>
</reference>
<dbReference type="AlphaFoldDB" id="W4FLB0"/>
<evidence type="ECO:0000313" key="5">
    <source>
        <dbReference type="EMBL" id="ETV67589.1"/>
    </source>
</evidence>
<dbReference type="GO" id="GO:0046872">
    <property type="term" value="F:metal ion binding"/>
    <property type="evidence" value="ECO:0007669"/>
    <property type="project" value="UniProtKB-KW"/>
</dbReference>
<name>W4FLB0_APHAT</name>
<organism evidence="5">
    <name type="scientific">Aphanomyces astaci</name>
    <name type="common">Crayfish plague agent</name>
    <dbReference type="NCBI Taxonomy" id="112090"/>
    <lineage>
        <taxon>Eukaryota</taxon>
        <taxon>Sar</taxon>
        <taxon>Stramenopiles</taxon>
        <taxon>Oomycota</taxon>
        <taxon>Saprolegniomycetes</taxon>
        <taxon>Saprolegniales</taxon>
        <taxon>Verrucalvaceae</taxon>
        <taxon>Aphanomyces</taxon>
    </lineage>
</organism>
<evidence type="ECO:0000256" key="1">
    <source>
        <dbReference type="ARBA" id="ARBA00001968"/>
    </source>
</evidence>
<protein>
    <recommendedName>
        <fullName evidence="4">DDE Tnp4 domain-containing protein</fullName>
    </recommendedName>
</protein>
<feature type="chain" id="PRO_5004841722" description="DDE Tnp4 domain-containing protein" evidence="3">
    <location>
        <begin position="25"/>
        <end position="189"/>
    </location>
</feature>
<comment type="cofactor">
    <cofactor evidence="1">
        <name>a divalent metal cation</name>
        <dbReference type="ChEBI" id="CHEBI:60240"/>
    </cofactor>
</comment>
<keyword evidence="2" id="KW-0479">Metal-binding</keyword>
<feature type="domain" description="DDE Tnp4" evidence="4">
    <location>
        <begin position="72"/>
        <end position="155"/>
    </location>
</feature>
<accession>W4FLB0</accession>
<evidence type="ECO:0000256" key="2">
    <source>
        <dbReference type="ARBA" id="ARBA00022723"/>
    </source>
</evidence>
<dbReference type="STRING" id="112090.W4FLB0"/>
<dbReference type="OrthoDB" id="165537at2759"/>